<dbReference type="HAMAP" id="MF_01481">
    <property type="entry name" value="PSII_Psb27"/>
    <property type="match status" value="1"/>
</dbReference>
<keyword evidence="1 2" id="KW-0732">Signal</keyword>
<dbReference type="GO" id="GO:0031676">
    <property type="term" value="C:plasma membrane-derived thylakoid membrane"/>
    <property type="evidence" value="ECO:0007669"/>
    <property type="project" value="UniProtKB-SubCell"/>
</dbReference>
<dbReference type="GO" id="GO:0010207">
    <property type="term" value="P:photosystem II assembly"/>
    <property type="evidence" value="ECO:0007669"/>
    <property type="project" value="UniProtKB-UniRule"/>
</dbReference>
<dbReference type="PANTHER" id="PTHR34041">
    <property type="entry name" value="PHOTOSYSTEM II REPAIR PROTEIN PSB27-H1, CHLOROPLASTIC"/>
    <property type="match status" value="1"/>
</dbReference>
<keyword evidence="1" id="KW-0564">Palmitate</keyword>
<dbReference type="RefSeq" id="WP_110985206.1">
    <property type="nucleotide sequence ID" value="NZ_CAWNWM010000003.1"/>
</dbReference>
<dbReference type="PANTHER" id="PTHR34041:SF1">
    <property type="entry name" value="PHOTOSYSTEM II REPAIR PROTEIN PSB27-H1, CHLOROPLASTIC"/>
    <property type="match status" value="1"/>
</dbReference>
<feature type="chain" id="PRO_5015980284" description="Photosystem II lipoprotein Psb27" evidence="2">
    <location>
        <begin position="26"/>
        <end position="142"/>
    </location>
</feature>
<feature type="signal peptide" evidence="2">
    <location>
        <begin position="1"/>
        <end position="25"/>
    </location>
</feature>
<dbReference type="NCBIfam" id="TIGR03044">
    <property type="entry name" value="PS_II_psb27"/>
    <property type="match status" value="1"/>
</dbReference>
<dbReference type="InterPro" id="IPR017488">
    <property type="entry name" value="PSII_Psb27_cyano_bac"/>
</dbReference>
<reference evidence="3 4" key="1">
    <citation type="journal article" date="2018" name="Sci. Rep.">
        <title>A novel species of the marine cyanobacterium Acaryochloris with a unique pigment content and lifestyle.</title>
        <authorList>
            <person name="Partensky F."/>
            <person name="Six C."/>
            <person name="Ratin M."/>
            <person name="Garczarek L."/>
            <person name="Vaulot D."/>
            <person name="Probert I."/>
            <person name="Calteau A."/>
            <person name="Gourvil P."/>
            <person name="Marie D."/>
            <person name="Grebert T."/>
            <person name="Bouchier C."/>
            <person name="Le Panse S."/>
            <person name="Gachenot M."/>
            <person name="Rodriguez F."/>
            <person name="Garrido J.L."/>
        </authorList>
    </citation>
    <scope>NUCLEOTIDE SEQUENCE [LARGE SCALE GENOMIC DNA]</scope>
    <source>
        <strain evidence="3 4">RCC1774</strain>
    </source>
</reference>
<organism evidence="3 4">
    <name type="scientific">Acaryochloris thomasi RCC1774</name>
    <dbReference type="NCBI Taxonomy" id="1764569"/>
    <lineage>
        <taxon>Bacteria</taxon>
        <taxon>Bacillati</taxon>
        <taxon>Cyanobacteriota</taxon>
        <taxon>Cyanophyceae</taxon>
        <taxon>Acaryochloridales</taxon>
        <taxon>Acaryochloridaceae</taxon>
        <taxon>Acaryochloris</taxon>
        <taxon>Acaryochloris thomasi</taxon>
    </lineage>
</organism>
<gene>
    <name evidence="1" type="primary">psb27</name>
    <name evidence="3" type="ORF">C1752_01229</name>
</gene>
<comment type="caution">
    <text evidence="3">The sequence shown here is derived from an EMBL/GenBank/DDBJ whole genome shotgun (WGS) entry which is preliminary data.</text>
</comment>
<keyword evidence="4" id="KW-1185">Reference proteome</keyword>
<accession>A0A2W1JLW5</accession>
<comment type="function">
    <text evidence="1">Plays a role in the repair and/or biogenesis of the calcium-manganese-oxide cluster on the lumenal face of the thylakoid membrane. Its presence in a photosystem II (PSII) preparation prevents binding of some small extrinsic subunits and thus assembly of calcium-manganese-oxide cluster.</text>
</comment>
<evidence type="ECO:0000313" key="3">
    <source>
        <dbReference type="EMBL" id="PZD74370.1"/>
    </source>
</evidence>
<comment type="similarity">
    <text evidence="1">Belongs to the Psb27 family.</text>
</comment>
<dbReference type="Gene3D" id="1.20.58.810">
    <property type="entry name" value="Photosystem II Pbs27"/>
    <property type="match status" value="1"/>
</dbReference>
<protein>
    <recommendedName>
        <fullName evidence="1">Photosystem II lipoprotein Psb27</fullName>
    </recommendedName>
    <alternativeName>
        <fullName evidence="1">Photosystem II 11 kDa protein</fullName>
    </alternativeName>
</protein>
<keyword evidence="1" id="KW-0793">Thylakoid</keyword>
<keyword evidence="1" id="KW-0472">Membrane</keyword>
<keyword evidence="1 3" id="KW-0449">Lipoprotein</keyword>
<dbReference type="InterPro" id="IPR025585">
    <property type="entry name" value="PSII_Psb27"/>
</dbReference>
<dbReference type="GO" id="GO:0031977">
    <property type="term" value="C:thylakoid lumen"/>
    <property type="evidence" value="ECO:0007669"/>
    <property type="project" value="UniProtKB-UniRule"/>
</dbReference>
<dbReference type="GO" id="GO:0010206">
    <property type="term" value="P:photosystem II repair"/>
    <property type="evidence" value="ECO:0007669"/>
    <property type="project" value="UniProtKB-UniRule"/>
</dbReference>
<comment type="subcellular location">
    <subcellularLocation>
        <location evidence="1">Cellular thylakoid membrane</location>
        <topology evidence="1">Lipid-anchor</topology>
        <orientation evidence="1">Lumenal side</orientation>
    </subcellularLocation>
    <text evidence="1">Associated with PSII on the lumenal side of the thylakoid membrane.</text>
</comment>
<evidence type="ECO:0000313" key="4">
    <source>
        <dbReference type="Proteomes" id="UP000248857"/>
    </source>
</evidence>
<dbReference type="AlphaFoldDB" id="A0A2W1JLW5"/>
<comment type="subunit">
    <text evidence="1">Monomer. Forms a complex with a monomeric, partially assembled PSII. This is probably the complex in which D1 is assembled and/or replaced.</text>
</comment>
<sequence>MKRLFSTLLSFVLVAGIFCVGYAPAAGAFGIQGPPQTLSGNYNQDTLTVVDSLRTAVDLPDDDSGKAEAQAQAKEQINEFISRYRRDNKTAGLASFMTMTTALNALAGHYTAYPSRPVPEKLKTRLDQEFKQVEIALKREAS</sequence>
<proteinExistence type="inferred from homology"/>
<dbReference type="GO" id="GO:0009523">
    <property type="term" value="C:photosystem II"/>
    <property type="evidence" value="ECO:0007669"/>
    <property type="project" value="InterPro"/>
</dbReference>
<evidence type="ECO:0000256" key="1">
    <source>
        <dbReference type="HAMAP-Rule" id="MF_01481"/>
    </source>
</evidence>
<name>A0A2W1JLW5_9CYAN</name>
<dbReference type="EMBL" id="PQWO01000003">
    <property type="protein sequence ID" value="PZD74370.1"/>
    <property type="molecule type" value="Genomic_DNA"/>
</dbReference>
<evidence type="ECO:0000256" key="2">
    <source>
        <dbReference type="SAM" id="SignalP"/>
    </source>
</evidence>
<dbReference type="Pfam" id="PF13326">
    <property type="entry name" value="PSII_Pbs27"/>
    <property type="match status" value="1"/>
</dbReference>
<dbReference type="OrthoDB" id="541086at2"/>
<dbReference type="Proteomes" id="UP000248857">
    <property type="component" value="Unassembled WGS sequence"/>
</dbReference>
<dbReference type="InterPro" id="IPR038450">
    <property type="entry name" value="PSII_Psb27_sf"/>
</dbReference>